<sequence length="93" mass="10034">MAHKSSLWAFSASAACNWEDSDGAQMVSQSISVVRASSLRSIQRAVFCGALPPSNMAAKAELVDVFQGDALVLLPEKGKPDILDYRYAQTDSR</sequence>
<accession>A0ABU3B1P3</accession>
<protein>
    <submittedName>
        <fullName evidence="1">Uncharacterized protein</fullName>
    </submittedName>
</protein>
<reference evidence="1" key="1">
    <citation type="submission" date="2024-05" db="EMBL/GenBank/DDBJ databases">
        <title>30 novel species of actinomycetes from the DSMZ collection.</title>
        <authorList>
            <person name="Nouioui I."/>
        </authorList>
    </citation>
    <scope>NUCLEOTIDE SEQUENCE</scope>
    <source>
        <strain evidence="1">DSM 40712</strain>
    </source>
</reference>
<proteinExistence type="predicted"/>
<dbReference type="EMBL" id="JAVRFH010000131">
    <property type="protein sequence ID" value="MDT0616372.1"/>
    <property type="molecule type" value="Genomic_DNA"/>
</dbReference>
<gene>
    <name evidence="1" type="ORF">RM812_40485</name>
</gene>
<evidence type="ECO:0000313" key="1">
    <source>
        <dbReference type="EMBL" id="MDT0616372.1"/>
    </source>
</evidence>
<name>A0ABU3B1P3_9ACTN</name>
<dbReference type="Proteomes" id="UP001180724">
    <property type="component" value="Unassembled WGS sequence"/>
</dbReference>
<organism evidence="1 2">
    <name type="scientific">Streptomyces lancefieldiae</name>
    <dbReference type="NCBI Taxonomy" id="3075520"/>
    <lineage>
        <taxon>Bacteria</taxon>
        <taxon>Bacillati</taxon>
        <taxon>Actinomycetota</taxon>
        <taxon>Actinomycetes</taxon>
        <taxon>Kitasatosporales</taxon>
        <taxon>Streptomycetaceae</taxon>
        <taxon>Streptomyces</taxon>
    </lineage>
</organism>
<keyword evidence="2" id="KW-1185">Reference proteome</keyword>
<dbReference type="PROSITE" id="PS51257">
    <property type="entry name" value="PROKAR_LIPOPROTEIN"/>
    <property type="match status" value="1"/>
</dbReference>
<comment type="caution">
    <text evidence="1">The sequence shown here is derived from an EMBL/GenBank/DDBJ whole genome shotgun (WGS) entry which is preliminary data.</text>
</comment>
<evidence type="ECO:0000313" key="2">
    <source>
        <dbReference type="Proteomes" id="UP001180724"/>
    </source>
</evidence>